<feature type="transmembrane region" description="Helical" evidence="5">
    <location>
        <begin position="323"/>
        <end position="343"/>
    </location>
</feature>
<evidence type="ECO:0000313" key="7">
    <source>
        <dbReference type="EMBL" id="UWZ83649.1"/>
    </source>
</evidence>
<comment type="subcellular location">
    <subcellularLocation>
        <location evidence="1">Membrane</location>
        <topology evidence="1">Multi-pass membrane protein</topology>
    </subcellularLocation>
</comment>
<feature type="transmembrane region" description="Helical" evidence="5">
    <location>
        <begin position="349"/>
        <end position="369"/>
    </location>
</feature>
<dbReference type="Pfam" id="PF10091">
    <property type="entry name" value="Glycoamylase"/>
    <property type="match status" value="1"/>
</dbReference>
<dbReference type="GO" id="GO:0005886">
    <property type="term" value="C:plasma membrane"/>
    <property type="evidence" value="ECO:0007669"/>
    <property type="project" value="TreeGrafter"/>
</dbReference>
<feature type="transmembrane region" description="Helical" evidence="5">
    <location>
        <begin position="753"/>
        <end position="772"/>
    </location>
</feature>
<feature type="transmembrane region" description="Helical" evidence="5">
    <location>
        <begin position="730"/>
        <end position="747"/>
    </location>
</feature>
<keyword evidence="4 5" id="KW-1133">Transmembrane helix</keyword>
<protein>
    <submittedName>
        <fullName evidence="7">Glycosyl transferase</fullName>
    </submittedName>
</protein>
<evidence type="ECO:0000313" key="8">
    <source>
        <dbReference type="Proteomes" id="UP001059380"/>
    </source>
</evidence>
<sequence>MTDTVTILDPQYSIPAEAREALMKAAGAAARWNVTLRPNKPGSFRRRVAAARSAVQNLEHELAKLPESINDSDHRIIGLLDLRGNPRVLRSAVTGVEPKPRERDALPRVTITEHQDEPRVATLSATYLLAIKGQPDAVTFPIYLRELQAHEPLTLDEIWSIPAYLRFCMLEAILAESETALRDRSNEADVRVQRLFSGLRDLGNIDWSGVLEPLIVFDAILRKDPTGTYSKMDFETRDMYRTRVAFMARHSDCTELQVAEKALDLAIEASHQPYKDPRIQQRCSHIGYHLVSRGISRLAERINFHAPPSYRIRSAIRANADDVYITGIELITIFFIAVMLFPLLPSYPVFPKLAITFVLMIMPVMQCAVELMNNSITAIFDAEPLAKMDYAQAIPNECATLVAVPTLLLNEKQVRDLVDELEVRYLANRDPNLHFALLTDLPDSVSKPHEKDSNPLVDLAIQLINGLNARYGSAHKGGFLFLHRHRIFNIRQGVWMGWERKRGKLLDLNKLLVGEYDAFPIKAGRLDVLNNIRYILTLDSDTQLPRGTAARMVGAIAHPLNQAIIDPKLRIVVEGYGILQPRVGVSVSSASRTRLASLYSGQAGFDVYARAVSDAYQDLYGEGIFTGKGIYEVSALHAVLNKRFPRNSLLSHDLIEGAYARAGLVTDVEVIDDYPSHYSAYTRRKHRWVRGDWQIAQWMFARVPDESGKLTASPISTVSRWKIFDNLRRSLVEPFTFILFVAGWLWLPGGPLYWTILLFMLFMFPTIVQFAFGVGRAIVSKREGAVSQALEGSGEATLLALLNLSFLPHQAMLEIDAVVRALIRRFITGERLLEWETAAEAESQTRKLTPVDRYLALMPLVACVLAVIVYFFAHQRFAFLVAAPMLLLWCMSAVLTAWLNRPPQEAVKINAADRSLLFCHALRIWRYFHEFGTERHNYLIPDNVEENGLFEAARVSPTNVGLLLNSRQAAVEFGFLCLPEFAHLTEESLATIGRLEKHRGHLYNWYDTHTCAPLEANPFVSSVDSGNFVASLYTLHTGTLSLLRKPLVSRTLFTALTPYWEMAQHQGKLSGPIAKLAMPSSNASLSDWLNWAVNSQEAFRASSVLGLKDAWWQQEMHKRIDAILHVVRNYVPWLDPRFAQLRETPEFGITPESDHLNVDDAAAFCVKLQKTLYQAPVATNARQVLAAQLREMLPNTARNLNDLSLRLRGIAQQAERFAEETDFSFLISPARRILSIGYDVRKQRVHEACYDMLASEARTATFLAIARGDIGQQSWFRLGRDFTFAFGTHVLMSWTGTMFEYLMPALWMRRYPNTLLSDTVTGAVRVQQAFARSLGLPWGISESGSSRKDDAGHYSYHAYGVPHLALSFEATAGPVVSPYSTFLALGVDLEESIRNLRRMASAGWVGAFGFYESVDYSTGIHNGEIVREWMAHHQGMSLLALLNCLCDDVVQHWFHSNALVQSAELLLHEVPRSKAALRAMMKDFAFVRQKYADAA</sequence>
<keyword evidence="3 7" id="KW-0808">Transferase</keyword>
<dbReference type="Proteomes" id="UP001059380">
    <property type="component" value="Chromosome"/>
</dbReference>
<evidence type="ECO:0000259" key="6">
    <source>
        <dbReference type="Pfam" id="PF10091"/>
    </source>
</evidence>
<dbReference type="Gene3D" id="1.50.10.140">
    <property type="match status" value="2"/>
</dbReference>
<evidence type="ECO:0000256" key="1">
    <source>
        <dbReference type="ARBA" id="ARBA00004141"/>
    </source>
</evidence>
<dbReference type="PANTHER" id="PTHR43867">
    <property type="entry name" value="CELLULOSE SYNTHASE CATALYTIC SUBUNIT A [UDP-FORMING]"/>
    <property type="match status" value="1"/>
</dbReference>
<evidence type="ECO:0000256" key="2">
    <source>
        <dbReference type="ARBA" id="ARBA00022676"/>
    </source>
</evidence>
<organism evidence="7 8">
    <name type="scientific">Occallatibacter riparius</name>
    <dbReference type="NCBI Taxonomy" id="1002689"/>
    <lineage>
        <taxon>Bacteria</taxon>
        <taxon>Pseudomonadati</taxon>
        <taxon>Acidobacteriota</taxon>
        <taxon>Terriglobia</taxon>
        <taxon>Terriglobales</taxon>
        <taxon>Acidobacteriaceae</taxon>
        <taxon>Occallatibacter</taxon>
    </lineage>
</organism>
<keyword evidence="8" id="KW-1185">Reference proteome</keyword>
<reference evidence="7" key="1">
    <citation type="submission" date="2021-04" db="EMBL/GenBank/DDBJ databases">
        <title>Phylogenetic analysis of Acidobacteriaceae.</title>
        <authorList>
            <person name="Qiu L."/>
            <person name="Zhang Q."/>
        </authorList>
    </citation>
    <scope>NUCLEOTIDE SEQUENCE</scope>
    <source>
        <strain evidence="7">DSM 25168</strain>
    </source>
</reference>
<feature type="transmembrane region" description="Helical" evidence="5">
    <location>
        <begin position="854"/>
        <end position="873"/>
    </location>
</feature>
<dbReference type="EMBL" id="CP093313">
    <property type="protein sequence ID" value="UWZ83649.1"/>
    <property type="molecule type" value="Genomic_DNA"/>
</dbReference>
<evidence type="ECO:0000256" key="4">
    <source>
        <dbReference type="ARBA" id="ARBA00022989"/>
    </source>
</evidence>
<dbReference type="InterPro" id="IPR019282">
    <property type="entry name" value="Glycoamylase-like_cons_dom"/>
</dbReference>
<keyword evidence="2" id="KW-0328">Glycosyltransferase</keyword>
<evidence type="ECO:0000256" key="3">
    <source>
        <dbReference type="ARBA" id="ARBA00022679"/>
    </source>
</evidence>
<feature type="transmembrane region" description="Helical" evidence="5">
    <location>
        <begin position="879"/>
        <end position="899"/>
    </location>
</feature>
<evidence type="ECO:0000256" key="5">
    <source>
        <dbReference type="SAM" id="Phobius"/>
    </source>
</evidence>
<dbReference type="RefSeq" id="WP_260792984.1">
    <property type="nucleotide sequence ID" value="NZ_CP093313.1"/>
</dbReference>
<gene>
    <name evidence="7" type="ORF">MOP44_24160</name>
</gene>
<name>A0A9J7BMC6_9BACT</name>
<dbReference type="PANTHER" id="PTHR43867:SF2">
    <property type="entry name" value="CELLULOSE SYNTHASE CATALYTIC SUBUNIT A [UDP-FORMING]"/>
    <property type="match status" value="1"/>
</dbReference>
<feature type="domain" description="Glycoamylase-like" evidence="6">
    <location>
        <begin position="1252"/>
        <end position="1457"/>
    </location>
</feature>
<keyword evidence="5" id="KW-0472">Membrane</keyword>
<keyword evidence="5" id="KW-0812">Transmembrane</keyword>
<accession>A0A9J7BMC6</accession>
<dbReference type="InterPro" id="IPR050321">
    <property type="entry name" value="Glycosyltr_2/OpgH_subfam"/>
</dbReference>
<dbReference type="GO" id="GO:0016758">
    <property type="term" value="F:hexosyltransferase activity"/>
    <property type="evidence" value="ECO:0007669"/>
    <property type="project" value="TreeGrafter"/>
</dbReference>
<proteinExistence type="predicted"/>
<dbReference type="KEGG" id="orp:MOP44_24160"/>